<evidence type="ECO:0000259" key="1">
    <source>
        <dbReference type="Pfam" id="PF00857"/>
    </source>
</evidence>
<dbReference type="PANTHER" id="PTHR14119">
    <property type="entry name" value="HYDROLASE"/>
    <property type="match status" value="1"/>
</dbReference>
<gene>
    <name evidence="2" type="ORF">IAD12_05645</name>
</gene>
<dbReference type="AlphaFoldDB" id="A0A9D1HCI6"/>
<protein>
    <submittedName>
        <fullName evidence="2">Hydrolase</fullName>
    </submittedName>
</protein>
<comment type="caution">
    <text evidence="2">The sequence shown here is derived from an EMBL/GenBank/DDBJ whole genome shotgun (WGS) entry which is preliminary data.</text>
</comment>
<dbReference type="PANTHER" id="PTHR14119:SF3">
    <property type="entry name" value="ISOCHORISMATASE DOMAIN-CONTAINING PROTEIN 2"/>
    <property type="match status" value="1"/>
</dbReference>
<feature type="domain" description="Isochorismatase-like" evidence="1">
    <location>
        <begin position="9"/>
        <end position="158"/>
    </location>
</feature>
<dbReference type="GO" id="GO:0016787">
    <property type="term" value="F:hydrolase activity"/>
    <property type="evidence" value="ECO:0007669"/>
    <property type="project" value="UniProtKB-KW"/>
</dbReference>
<dbReference type="CDD" id="cd01012">
    <property type="entry name" value="YcaC_related"/>
    <property type="match status" value="1"/>
</dbReference>
<reference evidence="2" key="2">
    <citation type="journal article" date="2021" name="PeerJ">
        <title>Extensive microbial diversity within the chicken gut microbiome revealed by metagenomics and culture.</title>
        <authorList>
            <person name="Gilroy R."/>
            <person name="Ravi A."/>
            <person name="Getino M."/>
            <person name="Pursley I."/>
            <person name="Horton D.L."/>
            <person name="Alikhan N.F."/>
            <person name="Baker D."/>
            <person name="Gharbi K."/>
            <person name="Hall N."/>
            <person name="Watson M."/>
            <person name="Adriaenssens E.M."/>
            <person name="Foster-Nyarko E."/>
            <person name="Jarju S."/>
            <person name="Secka A."/>
            <person name="Antonio M."/>
            <person name="Oren A."/>
            <person name="Chaudhuri R.R."/>
            <person name="La Ragione R."/>
            <person name="Hildebrand F."/>
            <person name="Pallen M.J."/>
        </authorList>
    </citation>
    <scope>NUCLEOTIDE SEQUENCE</scope>
    <source>
        <strain evidence="2">CHK176-22527</strain>
    </source>
</reference>
<proteinExistence type="predicted"/>
<dbReference type="Gene3D" id="3.40.50.850">
    <property type="entry name" value="Isochorismatase-like"/>
    <property type="match status" value="1"/>
</dbReference>
<evidence type="ECO:0000313" key="3">
    <source>
        <dbReference type="Proteomes" id="UP000824159"/>
    </source>
</evidence>
<sequence length="181" mass="20363">MDFITRDDTILVAIDFQERLMPVMQDKEELAERSARLLKGMKALGVPVLVTQQYTKGIGETVEQIAEALEDFEHIEKTSFGCMNNGEFAEKIKKSGKKNVVVCGIEAHICVMQTVLQLMNEGYRVYLAADCVSSRNKNDMSFGIMRMRDAGAVVTTYEAILYEMLMDSKAEGFKEISKIVK</sequence>
<dbReference type="InterPro" id="IPR000868">
    <property type="entry name" value="Isochorismatase-like_dom"/>
</dbReference>
<dbReference type="Pfam" id="PF00857">
    <property type="entry name" value="Isochorismatase"/>
    <property type="match status" value="1"/>
</dbReference>
<accession>A0A9D1HCI6</accession>
<name>A0A9D1HCI6_9FIRM</name>
<keyword evidence="2" id="KW-0378">Hydrolase</keyword>
<reference evidence="2" key="1">
    <citation type="submission" date="2020-10" db="EMBL/GenBank/DDBJ databases">
        <authorList>
            <person name="Gilroy R."/>
        </authorList>
    </citation>
    <scope>NUCLEOTIDE SEQUENCE</scope>
    <source>
        <strain evidence="2">CHK176-22527</strain>
    </source>
</reference>
<dbReference type="EMBL" id="DVLX01000070">
    <property type="protein sequence ID" value="HIT99715.1"/>
    <property type="molecule type" value="Genomic_DNA"/>
</dbReference>
<dbReference type="InterPro" id="IPR036380">
    <property type="entry name" value="Isochorismatase-like_sf"/>
</dbReference>
<evidence type="ECO:0000313" key="2">
    <source>
        <dbReference type="EMBL" id="HIT99715.1"/>
    </source>
</evidence>
<dbReference type="InterPro" id="IPR050993">
    <property type="entry name" value="Isochorismatase_domain"/>
</dbReference>
<dbReference type="Proteomes" id="UP000824159">
    <property type="component" value="Unassembled WGS sequence"/>
</dbReference>
<organism evidence="2 3">
    <name type="scientific">Candidatus Allocopromorpha excrementavium</name>
    <dbReference type="NCBI Taxonomy" id="2840741"/>
    <lineage>
        <taxon>Bacteria</taxon>
        <taxon>Bacillati</taxon>
        <taxon>Bacillota</taxon>
        <taxon>Clostridia</taxon>
        <taxon>Eubacteriales</taxon>
        <taxon>Eubacteriaceae</taxon>
        <taxon>Eubacteriaceae incertae sedis</taxon>
        <taxon>Candidatus Allocopromorpha</taxon>
    </lineage>
</organism>
<dbReference type="SUPFAM" id="SSF52499">
    <property type="entry name" value="Isochorismatase-like hydrolases"/>
    <property type="match status" value="1"/>
</dbReference>